<sequence length="283" mass="30691">MFDTTLLRTFQAVAQEANFTKAARRLNLTQSAVSAHIRRLEVQADRPLFERNTRSVALTAEGEALLGYARAILRLNEDARLRLSGKNRGVHLRLGASDDFMSNWLPRTLAQFQHGHPALTLEVRVANTALLLAGLDRGELDVVVCGRCQGDQSGQLLWREPLVWAYAKGAAPDTTAPLSLALFPEPCPYRDAALAALAAAGREARITVVSPSIGGLRAAAAAELAVCPLYRSLLTPQLRALGREAGLPRLPEVEFTVFTRSRGGPREIGDIAQDIIKAAASRR</sequence>
<dbReference type="Pfam" id="PF00126">
    <property type="entry name" value="HTH_1"/>
    <property type="match status" value="1"/>
</dbReference>
<dbReference type="EMBL" id="JAGEPA010000001">
    <property type="protein sequence ID" value="MBO1434953.1"/>
    <property type="molecule type" value="Genomic_DNA"/>
</dbReference>
<dbReference type="InterPro" id="IPR000847">
    <property type="entry name" value="LysR_HTH_N"/>
</dbReference>
<dbReference type="PANTHER" id="PTHR30579">
    <property type="entry name" value="TRANSCRIPTIONAL REGULATOR"/>
    <property type="match status" value="1"/>
</dbReference>
<organism evidence="7 8">
    <name type="scientific">Bradyrhizobium quebecense</name>
    <dbReference type="NCBI Taxonomy" id="2748629"/>
    <lineage>
        <taxon>Bacteria</taxon>
        <taxon>Pseudomonadati</taxon>
        <taxon>Pseudomonadota</taxon>
        <taxon>Alphaproteobacteria</taxon>
        <taxon>Hyphomicrobiales</taxon>
        <taxon>Nitrobacteraceae</taxon>
        <taxon>Bradyrhizobium</taxon>
    </lineage>
</organism>
<feature type="domain" description="HTH lysR-type" evidence="6">
    <location>
        <begin position="2"/>
        <end position="59"/>
    </location>
</feature>
<dbReference type="PANTHER" id="PTHR30579:SF7">
    <property type="entry name" value="HTH-TYPE TRANSCRIPTIONAL REGULATOR LRHA-RELATED"/>
    <property type="match status" value="1"/>
</dbReference>
<name>A0ABS3MU70_9BRAD</name>
<protein>
    <submittedName>
        <fullName evidence="7">LysR family transcriptional regulator</fullName>
    </submittedName>
</protein>
<dbReference type="PRINTS" id="PR00039">
    <property type="entry name" value="HTHLYSR"/>
</dbReference>
<gene>
    <name evidence="7" type="ORF">J4P68_37425</name>
</gene>
<dbReference type="Gene3D" id="1.10.10.10">
    <property type="entry name" value="Winged helix-like DNA-binding domain superfamily/Winged helix DNA-binding domain"/>
    <property type="match status" value="1"/>
</dbReference>
<keyword evidence="5" id="KW-0804">Transcription</keyword>
<keyword evidence="4" id="KW-0238">DNA-binding</keyword>
<comment type="similarity">
    <text evidence="2">Belongs to the LysR transcriptional regulatory family.</text>
</comment>
<keyword evidence="3" id="KW-0805">Transcription regulation</keyword>
<evidence type="ECO:0000256" key="4">
    <source>
        <dbReference type="ARBA" id="ARBA00023125"/>
    </source>
</evidence>
<evidence type="ECO:0000256" key="5">
    <source>
        <dbReference type="ARBA" id="ARBA00023163"/>
    </source>
</evidence>
<keyword evidence="8" id="KW-1185">Reference proteome</keyword>
<evidence type="ECO:0000313" key="8">
    <source>
        <dbReference type="Proteomes" id="UP000692816"/>
    </source>
</evidence>
<evidence type="ECO:0000313" key="7">
    <source>
        <dbReference type="EMBL" id="MBO1434953.1"/>
    </source>
</evidence>
<dbReference type="SUPFAM" id="SSF46785">
    <property type="entry name" value="Winged helix' DNA-binding domain"/>
    <property type="match status" value="1"/>
</dbReference>
<dbReference type="InterPro" id="IPR036390">
    <property type="entry name" value="WH_DNA-bd_sf"/>
</dbReference>
<evidence type="ECO:0000256" key="2">
    <source>
        <dbReference type="ARBA" id="ARBA00009437"/>
    </source>
</evidence>
<comment type="caution">
    <text evidence="7">The sequence shown here is derived from an EMBL/GenBank/DDBJ whole genome shotgun (WGS) entry which is preliminary data.</text>
</comment>
<proteinExistence type="inferred from homology"/>
<comment type="function">
    <text evidence="1">NodD regulates the expression of the nodABCFE genes which encode other nodulation proteins. NodD is also a negative regulator of its own expression. Binds flavonoids as inducers.</text>
</comment>
<dbReference type="SUPFAM" id="SSF53850">
    <property type="entry name" value="Periplasmic binding protein-like II"/>
    <property type="match status" value="1"/>
</dbReference>
<evidence type="ECO:0000256" key="1">
    <source>
        <dbReference type="ARBA" id="ARBA00003502"/>
    </source>
</evidence>
<dbReference type="Proteomes" id="UP000692816">
    <property type="component" value="Unassembled WGS sequence"/>
</dbReference>
<evidence type="ECO:0000259" key="6">
    <source>
        <dbReference type="PROSITE" id="PS50931"/>
    </source>
</evidence>
<dbReference type="Gene3D" id="3.40.190.10">
    <property type="entry name" value="Periplasmic binding protein-like II"/>
    <property type="match status" value="2"/>
</dbReference>
<accession>A0ABS3MU70</accession>
<dbReference type="RefSeq" id="WP_207839182.1">
    <property type="nucleotide sequence ID" value="NZ_CP088282.1"/>
</dbReference>
<dbReference type="Pfam" id="PF03466">
    <property type="entry name" value="LysR_substrate"/>
    <property type="match status" value="1"/>
</dbReference>
<dbReference type="InterPro" id="IPR036388">
    <property type="entry name" value="WH-like_DNA-bd_sf"/>
</dbReference>
<evidence type="ECO:0000256" key="3">
    <source>
        <dbReference type="ARBA" id="ARBA00023015"/>
    </source>
</evidence>
<reference evidence="7" key="1">
    <citation type="journal article" date="2021" name="Int. J. Syst. Evol. Microbiol.">
        <title>Bradyrhizobium septentrionale sp. nov. (sv. septentrionale) and Bradyrhizobium quebecense sp. nov. (sv. septentrionale) associated with legumes native to Canada possess rearranged symbiosis genes and numerous insertion sequences.</title>
        <authorList>
            <person name="Bromfield E.S.P."/>
            <person name="Cloutier S."/>
        </authorList>
    </citation>
    <scope>NUCLEOTIDE SEQUENCE</scope>
    <source>
        <strain evidence="7">12S5</strain>
    </source>
</reference>
<dbReference type="PROSITE" id="PS50931">
    <property type="entry name" value="HTH_LYSR"/>
    <property type="match status" value="1"/>
</dbReference>
<dbReference type="InterPro" id="IPR050176">
    <property type="entry name" value="LTTR"/>
</dbReference>
<dbReference type="InterPro" id="IPR005119">
    <property type="entry name" value="LysR_subst-bd"/>
</dbReference>